<gene>
    <name evidence="1" type="ORF">CMU51_08940</name>
</gene>
<dbReference type="EMBL" id="NWGY01000010">
    <property type="protein sequence ID" value="MDV3664182.1"/>
    <property type="molecule type" value="Genomic_DNA"/>
</dbReference>
<accession>A0AAE4NZN5</accession>
<evidence type="ECO:0000313" key="1">
    <source>
        <dbReference type="EMBL" id="MDV3664182.1"/>
    </source>
</evidence>
<dbReference type="Proteomes" id="UP001189000">
    <property type="component" value="Unassembled WGS sequence"/>
</dbReference>
<evidence type="ECO:0000313" key="2">
    <source>
        <dbReference type="Proteomes" id="UP001189000"/>
    </source>
</evidence>
<sequence>MKKGVVLISLLFCVLALKVKGQVHSIVTHDMPHCIGRTKLAETCIIELSASSNNLNEANIILDGWIESKYFTPQYYNNKKYIRSLSHIKIDRDSKKMKPIQFIYYNSIGDIVYMSEERKYEPFTSQVPRSIGADIVDYSLLDFVLKVTEAK</sequence>
<organism evidence="1 2">
    <name type="scientific">Elizabethkingia anophelis</name>
    <dbReference type="NCBI Taxonomy" id="1117645"/>
    <lineage>
        <taxon>Bacteria</taxon>
        <taxon>Pseudomonadati</taxon>
        <taxon>Bacteroidota</taxon>
        <taxon>Flavobacteriia</taxon>
        <taxon>Flavobacteriales</taxon>
        <taxon>Weeksellaceae</taxon>
        <taxon>Elizabethkingia</taxon>
    </lineage>
</organism>
<protein>
    <submittedName>
        <fullName evidence="1">Uncharacterized protein</fullName>
    </submittedName>
</protein>
<name>A0AAE4NZN5_9FLAO</name>
<proteinExistence type="predicted"/>
<dbReference type="AlphaFoldDB" id="A0AAE4NZN5"/>
<reference evidence="1" key="1">
    <citation type="submission" date="2023-02" db="EMBL/GenBank/DDBJ databases">
        <title>Elizabethkingia anophelis draft genomes.</title>
        <authorList>
            <person name="Nicholson A.C."/>
            <person name="Whitney A.M."/>
            <person name="Humrighouse B.W."/>
            <person name="Villarma A."/>
            <person name="Bell M."/>
            <person name="Mcquiston J."/>
        </authorList>
    </citation>
    <scope>NUCLEOTIDE SEQUENCE</scope>
    <source>
        <strain evidence="1">B4955</strain>
    </source>
</reference>
<comment type="caution">
    <text evidence="1">The sequence shown here is derived from an EMBL/GenBank/DDBJ whole genome shotgun (WGS) entry which is preliminary data.</text>
</comment>